<comment type="caution">
    <text evidence="3">The sequence shown here is derived from an EMBL/GenBank/DDBJ whole genome shotgun (WGS) entry which is preliminary data.</text>
</comment>
<organism evidence="3 4">
    <name type="scientific">Apiosordaria backusii</name>
    <dbReference type="NCBI Taxonomy" id="314023"/>
    <lineage>
        <taxon>Eukaryota</taxon>
        <taxon>Fungi</taxon>
        <taxon>Dikarya</taxon>
        <taxon>Ascomycota</taxon>
        <taxon>Pezizomycotina</taxon>
        <taxon>Sordariomycetes</taxon>
        <taxon>Sordariomycetidae</taxon>
        <taxon>Sordariales</taxon>
        <taxon>Lasiosphaeriaceae</taxon>
        <taxon>Apiosordaria</taxon>
    </lineage>
</organism>
<dbReference type="PANTHER" id="PTHR35186">
    <property type="entry name" value="ANK_REP_REGION DOMAIN-CONTAINING PROTEIN"/>
    <property type="match status" value="1"/>
</dbReference>
<reference evidence="3" key="1">
    <citation type="submission" date="2023-06" db="EMBL/GenBank/DDBJ databases">
        <title>Genome-scale phylogeny and comparative genomics of the fungal order Sordariales.</title>
        <authorList>
            <consortium name="Lawrence Berkeley National Laboratory"/>
            <person name="Hensen N."/>
            <person name="Bonometti L."/>
            <person name="Westerberg I."/>
            <person name="Brannstrom I.O."/>
            <person name="Guillou S."/>
            <person name="Cros-Aarteil S."/>
            <person name="Calhoun S."/>
            <person name="Haridas S."/>
            <person name="Kuo A."/>
            <person name="Mondo S."/>
            <person name="Pangilinan J."/>
            <person name="Riley R."/>
            <person name="Labutti K."/>
            <person name="Andreopoulos B."/>
            <person name="Lipzen A."/>
            <person name="Chen C."/>
            <person name="Yanf M."/>
            <person name="Daum C."/>
            <person name="Ng V."/>
            <person name="Clum A."/>
            <person name="Steindorff A."/>
            <person name="Ohm R."/>
            <person name="Martin F."/>
            <person name="Silar P."/>
            <person name="Natvig D."/>
            <person name="Lalanne C."/>
            <person name="Gautier V."/>
            <person name="Ament-Velasquez S.L."/>
            <person name="Kruys A."/>
            <person name="Hutchinson M.I."/>
            <person name="Powell A.J."/>
            <person name="Barry K."/>
            <person name="Miller A.N."/>
            <person name="Grigoriev I.V."/>
            <person name="Debuchy R."/>
            <person name="Gladieux P."/>
            <person name="Thoren M.H."/>
            <person name="Johannesson H."/>
        </authorList>
    </citation>
    <scope>NUCLEOTIDE SEQUENCE</scope>
    <source>
        <strain evidence="3">CBS 540.89</strain>
    </source>
</reference>
<feature type="compositionally biased region" description="Polar residues" evidence="1">
    <location>
        <begin position="259"/>
        <end position="276"/>
    </location>
</feature>
<gene>
    <name evidence="3" type="ORF">B0T21DRAFT_411387</name>
</gene>
<evidence type="ECO:0000313" key="3">
    <source>
        <dbReference type="EMBL" id="KAK0736196.1"/>
    </source>
</evidence>
<protein>
    <recommendedName>
        <fullName evidence="2">DUF7580 domain-containing protein</fullName>
    </recommendedName>
</protein>
<sequence length="603" mass="68301">MEVAGVVLGSLPIILHAIDNYHRCVQATTDYWRYESTIKLIRNHVFVQQQQLQITLRSIGLVDPSPTELEEYIRYRYPDKCDIFIDIVTHIHALLSKLMDKLDITPQGKPRWTTDPPNRVTWEWRRVRRGFSRSSRQKLIDELQFWNDALKACFEKEEVPLETDTPNATLEAIRAKFSMASCNTIREHALQIHHAVSQAWRCHSHDHPGNLRISWHTDGQSHNGRLSLFFTSSPSNSVTQSWQEVVCNVIQPPIDQTRSRSVSPLLTPGLSSNAAPSQPAVDPVPSPRPWKRMKTWLQTPSKDDHQGVHPLSLLCPRSDAISMHTTLPTMDLPNEITCLCSFLHSAERVGRLGIPSTRSEPLHVCVERRETSHLQQEAISLGNIFGPSRQSTARTPLTRTDRFAVAAAATWAVLYLAGSPWVDTQWSGKDGFRLFTESQSHHPKYYPAISYTFNSAGGVHQDTPTNTRVSQFASTEEIKVGIIRNKTLFALGILFIELCLDKSLETLREEFHADSLTSSLGVGARAEDYEVANKYVQSVYLEAGDWYGYAVQRCLRCEFPGRDVTKTFEFEQFRNDFFTGVVAPIQATFNILQALHGGLQTRL</sequence>
<evidence type="ECO:0000313" key="4">
    <source>
        <dbReference type="Proteomes" id="UP001172159"/>
    </source>
</evidence>
<dbReference type="Proteomes" id="UP001172159">
    <property type="component" value="Unassembled WGS sequence"/>
</dbReference>
<feature type="region of interest" description="Disordered" evidence="1">
    <location>
        <begin position="259"/>
        <end position="288"/>
    </location>
</feature>
<dbReference type="Pfam" id="PF24476">
    <property type="entry name" value="DUF7580"/>
    <property type="match status" value="1"/>
</dbReference>
<evidence type="ECO:0000256" key="1">
    <source>
        <dbReference type="SAM" id="MobiDB-lite"/>
    </source>
</evidence>
<name>A0AA40BL99_9PEZI</name>
<evidence type="ECO:0000259" key="2">
    <source>
        <dbReference type="Pfam" id="PF24476"/>
    </source>
</evidence>
<dbReference type="EMBL" id="JAUKTV010000006">
    <property type="protein sequence ID" value="KAK0736196.1"/>
    <property type="molecule type" value="Genomic_DNA"/>
</dbReference>
<proteinExistence type="predicted"/>
<accession>A0AA40BL99</accession>
<dbReference type="AlphaFoldDB" id="A0AA40BL99"/>
<feature type="domain" description="DUF7580" evidence="2">
    <location>
        <begin position="333"/>
        <end position="588"/>
    </location>
</feature>
<dbReference type="PANTHER" id="PTHR35186:SF4">
    <property type="entry name" value="PRION-INHIBITION AND PROPAGATION HELO DOMAIN-CONTAINING PROTEIN"/>
    <property type="match status" value="1"/>
</dbReference>
<dbReference type="InterPro" id="IPR056002">
    <property type="entry name" value="DUF7580"/>
</dbReference>
<keyword evidence="4" id="KW-1185">Reference proteome</keyword>